<evidence type="ECO:0000313" key="20">
    <source>
        <dbReference type="Proteomes" id="UP000324896"/>
    </source>
</evidence>
<dbReference type="InterPro" id="IPR051472">
    <property type="entry name" value="T3SS_Stator/FliH"/>
</dbReference>
<dbReference type="PANTHER" id="PTHR34982">
    <property type="entry name" value="YOP PROTEINS TRANSLOCATION PROTEIN L"/>
    <property type="match status" value="1"/>
</dbReference>
<feature type="region of interest" description="Disordered" evidence="7">
    <location>
        <begin position="22"/>
        <end position="61"/>
    </location>
</feature>
<dbReference type="Proteomes" id="UP000295758">
    <property type="component" value="Unassembled WGS sequence"/>
</dbReference>
<dbReference type="Pfam" id="PF02108">
    <property type="entry name" value="FliH"/>
    <property type="match status" value="1"/>
</dbReference>
<comment type="similarity">
    <text evidence="2">Belongs to the FliH family.</text>
</comment>
<feature type="compositionally biased region" description="Basic and acidic residues" evidence="7">
    <location>
        <begin position="29"/>
        <end position="49"/>
    </location>
</feature>
<keyword evidence="4" id="KW-1005">Bacterial flagellum biogenesis</keyword>
<evidence type="ECO:0000313" key="16">
    <source>
        <dbReference type="Proteomes" id="UP000198945"/>
    </source>
</evidence>
<sequence>MSKIIKASQIIGKYKIKNHKKSFSLESTAEQKDGQDDNSKNKKNSEQKNKQKKTLIKQQRKKADAEAEQIITEAEIKAAEIIESAQREKEEIELQKEEIFSKIKKEAEAEAIKTAQNKIDKAVNELLLTANSFKAEMKKKTVEAQKNIINFSVKIASIIIDVKLEQEPEIINNIVSEMLSKIDESHNNITVRIHPDLIPYLEQNNLYSRLEEKNLNFKGDFELEKGDCIVESSLGGKEGSISHKIELIREELLKEVEDSV</sequence>
<organism evidence="9 20">
    <name type="scientific">Halanaerobium congolense</name>
    <dbReference type="NCBI Taxonomy" id="54121"/>
    <lineage>
        <taxon>Bacteria</taxon>
        <taxon>Bacillati</taxon>
        <taxon>Bacillota</taxon>
        <taxon>Clostridia</taxon>
        <taxon>Halanaerobiales</taxon>
        <taxon>Halanaerobiaceae</taxon>
        <taxon>Halanaerobium</taxon>
    </lineage>
</organism>
<evidence type="ECO:0000313" key="15">
    <source>
        <dbReference type="Proteomes" id="UP000198612"/>
    </source>
</evidence>
<keyword evidence="9" id="KW-0966">Cell projection</keyword>
<accession>A0A1G6S3D8</accession>
<name>A0A1G6S3D8_9FIRM</name>
<reference evidence="11 16" key="1">
    <citation type="submission" date="2016-10" db="EMBL/GenBank/DDBJ databases">
        <authorList>
            <person name="de Groot N.N."/>
        </authorList>
    </citation>
    <scope>NUCLEOTIDE SEQUENCE [LARGE SCALE GENOMIC DNA]</scope>
    <source>
        <strain evidence="11 16">WG7</strain>
    </source>
</reference>
<evidence type="ECO:0000256" key="7">
    <source>
        <dbReference type="SAM" id="MobiDB-lite"/>
    </source>
</evidence>
<dbReference type="GeneID" id="57013628"/>
<evidence type="ECO:0000313" key="14">
    <source>
        <dbReference type="EMBL" id="TDX38573.1"/>
    </source>
</evidence>
<keyword evidence="17" id="KW-1185">Reference proteome</keyword>
<dbReference type="EMBL" id="FMYT01000027">
    <property type="protein sequence ID" value="SDD11432.1"/>
    <property type="molecule type" value="Genomic_DNA"/>
</dbReference>
<dbReference type="Proteomes" id="UP000199519">
    <property type="component" value="Unassembled WGS sequence"/>
</dbReference>
<dbReference type="AlphaFoldDB" id="A0A1G6S3D8"/>
<dbReference type="Proteomes" id="UP000198945">
    <property type="component" value="Unassembled WGS sequence"/>
</dbReference>
<keyword evidence="5" id="KW-0653">Protein transport</keyword>
<dbReference type="GO" id="GO:0005829">
    <property type="term" value="C:cytosol"/>
    <property type="evidence" value="ECO:0007669"/>
    <property type="project" value="TreeGrafter"/>
</dbReference>
<evidence type="ECO:0000256" key="4">
    <source>
        <dbReference type="ARBA" id="ARBA00022795"/>
    </source>
</evidence>
<evidence type="ECO:0000256" key="3">
    <source>
        <dbReference type="ARBA" id="ARBA00022448"/>
    </source>
</evidence>
<dbReference type="GO" id="GO:0044781">
    <property type="term" value="P:bacterial-type flagellum organization"/>
    <property type="evidence" value="ECO:0007669"/>
    <property type="project" value="UniProtKB-KW"/>
</dbReference>
<keyword evidence="6" id="KW-1006">Bacterial flagellum protein export</keyword>
<dbReference type="Proteomes" id="UP000198612">
    <property type="component" value="Unassembled WGS sequence"/>
</dbReference>
<reference evidence="13 19" key="3">
    <citation type="submission" date="2019-03" db="EMBL/GenBank/DDBJ databases">
        <title>Deep subsurface shale carbon reservoir microbial communities from Ohio and West Virginia, USA.</title>
        <authorList>
            <person name="Wrighton K."/>
        </authorList>
    </citation>
    <scope>NUCLEOTIDE SEQUENCE [LARGE SCALE GENOMIC DNA]</scope>
    <source>
        <strain evidence="13 19">UTICA-S4D12</strain>
    </source>
</reference>
<dbReference type="InterPro" id="IPR018035">
    <property type="entry name" value="Flagellar_FliH/T3SS_HrpE"/>
</dbReference>
<keyword evidence="9" id="KW-0282">Flagellum</keyword>
<dbReference type="EMBL" id="FOHG01000016">
    <property type="protein sequence ID" value="SET00570.1"/>
    <property type="molecule type" value="Genomic_DNA"/>
</dbReference>
<reference evidence="15 17" key="2">
    <citation type="submission" date="2016-10" db="EMBL/GenBank/DDBJ databases">
        <authorList>
            <person name="Varghese N."/>
            <person name="Submissions S."/>
        </authorList>
    </citation>
    <scope>NUCLEOTIDE SEQUENCE [LARGE SCALE GENOMIC DNA]</scope>
    <source>
        <strain evidence="9 20">WG10</strain>
        <strain evidence="10 17">WG2</strain>
        <strain evidence="12 15">WG5</strain>
    </source>
</reference>
<dbReference type="GO" id="GO:0015031">
    <property type="term" value="P:protein transport"/>
    <property type="evidence" value="ECO:0007669"/>
    <property type="project" value="UniProtKB-KW"/>
</dbReference>
<evidence type="ECO:0000313" key="12">
    <source>
        <dbReference type="EMBL" id="SET00570.1"/>
    </source>
</evidence>
<dbReference type="PANTHER" id="PTHR34982:SF1">
    <property type="entry name" value="FLAGELLAR ASSEMBLY PROTEIN FLIH"/>
    <property type="match status" value="1"/>
</dbReference>
<evidence type="ECO:0000313" key="10">
    <source>
        <dbReference type="EMBL" id="SDF58194.1"/>
    </source>
</evidence>
<evidence type="ECO:0000313" key="18">
    <source>
        <dbReference type="Proteomes" id="UP000295472"/>
    </source>
</evidence>
<feature type="compositionally biased region" description="Basic residues" evidence="7">
    <location>
        <begin position="50"/>
        <end position="60"/>
    </location>
</feature>
<evidence type="ECO:0000313" key="17">
    <source>
        <dbReference type="Proteomes" id="UP000199519"/>
    </source>
</evidence>
<evidence type="ECO:0000256" key="1">
    <source>
        <dbReference type="ARBA" id="ARBA00003041"/>
    </source>
</evidence>
<dbReference type="EMBL" id="SOAA01000002">
    <property type="protein sequence ID" value="TDS34734.1"/>
    <property type="molecule type" value="Genomic_DNA"/>
</dbReference>
<evidence type="ECO:0000256" key="6">
    <source>
        <dbReference type="ARBA" id="ARBA00023225"/>
    </source>
</evidence>
<reference evidence="14 18" key="4">
    <citation type="submission" date="2019-03" db="EMBL/GenBank/DDBJ databases">
        <title>Subsurface microbial communities from deep shales in Ohio and West Virginia, USA.</title>
        <authorList>
            <person name="Wrighton K."/>
        </authorList>
    </citation>
    <scope>NUCLEOTIDE SEQUENCE [LARGE SCALE GENOMIC DNA]</scope>
    <source>
        <strain evidence="14 18">DSMZ 11287</strain>
    </source>
</reference>
<evidence type="ECO:0000256" key="2">
    <source>
        <dbReference type="ARBA" id="ARBA00006602"/>
    </source>
</evidence>
<dbReference type="EMBL" id="FNEH01000002">
    <property type="protein sequence ID" value="SDI12941.1"/>
    <property type="molecule type" value="Genomic_DNA"/>
</dbReference>
<evidence type="ECO:0000313" key="11">
    <source>
        <dbReference type="EMBL" id="SDI12941.1"/>
    </source>
</evidence>
<dbReference type="Proteomes" id="UP000324896">
    <property type="component" value="Unassembled WGS sequence"/>
</dbReference>
<dbReference type="EMBL" id="SOEF01000034">
    <property type="protein sequence ID" value="TDX38573.1"/>
    <property type="molecule type" value="Genomic_DNA"/>
</dbReference>
<dbReference type="RefSeq" id="WP_089716304.1">
    <property type="nucleotide sequence ID" value="NZ_FMYT01000027.1"/>
</dbReference>
<gene>
    <name evidence="13" type="ORF">BY453_102171</name>
    <name evidence="14" type="ORF">C7954_13421</name>
    <name evidence="9" type="ORF">SAMN04488597_12729</name>
    <name evidence="10" type="ORF">SAMN04488598_1163</name>
    <name evidence="12" type="ORF">SAMN04515652_11648</name>
    <name evidence="11" type="ORF">SAMN04515654_1023</name>
</gene>
<evidence type="ECO:0000256" key="5">
    <source>
        <dbReference type="ARBA" id="ARBA00022927"/>
    </source>
</evidence>
<evidence type="ECO:0000313" key="19">
    <source>
        <dbReference type="Proteomes" id="UP000295758"/>
    </source>
</evidence>
<dbReference type="Proteomes" id="UP000295472">
    <property type="component" value="Unassembled WGS sequence"/>
</dbReference>
<feature type="domain" description="Flagellar assembly protein FliH/Type III secretion system HrpE" evidence="8">
    <location>
        <begin position="122"/>
        <end position="244"/>
    </location>
</feature>
<evidence type="ECO:0000313" key="9">
    <source>
        <dbReference type="EMBL" id="SDD11432.1"/>
    </source>
</evidence>
<keyword evidence="9" id="KW-0969">Cilium</keyword>
<dbReference type="EMBL" id="FNBJ01000016">
    <property type="protein sequence ID" value="SDF58194.1"/>
    <property type="molecule type" value="Genomic_DNA"/>
</dbReference>
<protein>
    <submittedName>
        <fullName evidence="9">Flagellar assembly protein FliH</fullName>
    </submittedName>
</protein>
<evidence type="ECO:0000313" key="13">
    <source>
        <dbReference type="EMBL" id="TDS34734.1"/>
    </source>
</evidence>
<evidence type="ECO:0000259" key="8">
    <source>
        <dbReference type="Pfam" id="PF02108"/>
    </source>
</evidence>
<proteinExistence type="inferred from homology"/>
<comment type="function">
    <text evidence="1">Needed for flagellar regrowth and assembly.</text>
</comment>
<keyword evidence="3" id="KW-0813">Transport</keyword>